<dbReference type="InterPro" id="IPR039426">
    <property type="entry name" value="TonB-dep_rcpt-like"/>
</dbReference>
<dbReference type="Proteomes" id="UP000244168">
    <property type="component" value="Unassembled WGS sequence"/>
</dbReference>
<dbReference type="InterPro" id="IPR012910">
    <property type="entry name" value="Plug_dom"/>
</dbReference>
<feature type="domain" description="Secretin/TonB short N-terminal" evidence="12">
    <location>
        <begin position="69"/>
        <end position="120"/>
    </location>
</feature>
<evidence type="ECO:0000313" key="13">
    <source>
        <dbReference type="EMBL" id="PTQ95530.1"/>
    </source>
</evidence>
<dbReference type="EMBL" id="QAOQ01000005">
    <property type="protein sequence ID" value="PTQ95530.1"/>
    <property type="molecule type" value="Genomic_DNA"/>
</dbReference>
<dbReference type="InterPro" id="IPR036942">
    <property type="entry name" value="Beta-barrel_TonB_sf"/>
</dbReference>
<comment type="similarity">
    <text evidence="10 11">Belongs to the TonB-dependent receptor family.</text>
</comment>
<dbReference type="PROSITE" id="PS52016">
    <property type="entry name" value="TONB_DEPENDENT_REC_3"/>
    <property type="match status" value="1"/>
</dbReference>
<dbReference type="NCBIfam" id="TIGR04056">
    <property type="entry name" value="OMP_RagA_SusC"/>
    <property type="match status" value="1"/>
</dbReference>
<evidence type="ECO:0000256" key="8">
    <source>
        <dbReference type="ARBA" id="ARBA00023136"/>
    </source>
</evidence>
<dbReference type="SMART" id="SM00965">
    <property type="entry name" value="STN"/>
    <property type="match status" value="1"/>
</dbReference>
<dbReference type="GO" id="GO:0006826">
    <property type="term" value="P:iron ion transport"/>
    <property type="evidence" value="ECO:0007669"/>
    <property type="project" value="UniProtKB-KW"/>
</dbReference>
<evidence type="ECO:0000256" key="6">
    <source>
        <dbReference type="ARBA" id="ARBA00023004"/>
    </source>
</evidence>
<keyword evidence="6" id="KW-0408">Iron</keyword>
<keyword evidence="8 10" id="KW-0472">Membrane</keyword>
<dbReference type="NCBIfam" id="TIGR04057">
    <property type="entry name" value="SusC_RagA_signa"/>
    <property type="match status" value="1"/>
</dbReference>
<reference evidence="13 14" key="1">
    <citation type="submission" date="2018-04" db="EMBL/GenBank/DDBJ databases">
        <title>Genomic Encyclopedia of Archaeal and Bacterial Type Strains, Phase II (KMG-II): from individual species to whole genera.</title>
        <authorList>
            <person name="Goeker M."/>
        </authorList>
    </citation>
    <scope>NUCLEOTIDE SEQUENCE [LARGE SCALE GENOMIC DNA]</scope>
    <source>
        <strain evidence="13 14">DSM 26809</strain>
    </source>
</reference>
<keyword evidence="4" id="KW-0406">Ion transport</keyword>
<dbReference type="AlphaFoldDB" id="A0A2T5J7T9"/>
<dbReference type="InterPro" id="IPR023997">
    <property type="entry name" value="TonB-dep_OMP_SusC/RagA_CS"/>
</dbReference>
<keyword evidence="13" id="KW-0675">Receptor</keyword>
<keyword evidence="14" id="KW-1185">Reference proteome</keyword>
<evidence type="ECO:0000259" key="12">
    <source>
        <dbReference type="SMART" id="SM00965"/>
    </source>
</evidence>
<keyword evidence="4" id="KW-0410">Iron transport</keyword>
<organism evidence="13 14">
    <name type="scientific">Mucilaginibacter yixingensis</name>
    <dbReference type="NCBI Taxonomy" id="1295612"/>
    <lineage>
        <taxon>Bacteria</taxon>
        <taxon>Pseudomonadati</taxon>
        <taxon>Bacteroidota</taxon>
        <taxon>Sphingobacteriia</taxon>
        <taxon>Sphingobacteriales</taxon>
        <taxon>Sphingobacteriaceae</taxon>
        <taxon>Mucilaginibacter</taxon>
    </lineage>
</organism>
<accession>A0A2T5J7T9</accession>
<keyword evidence="9 10" id="KW-0998">Cell outer membrane</keyword>
<dbReference type="InterPro" id="IPR000531">
    <property type="entry name" value="Beta-barrel_TonB"/>
</dbReference>
<dbReference type="Pfam" id="PF13715">
    <property type="entry name" value="CarbopepD_reg_2"/>
    <property type="match status" value="1"/>
</dbReference>
<evidence type="ECO:0000256" key="3">
    <source>
        <dbReference type="ARBA" id="ARBA00022452"/>
    </source>
</evidence>
<dbReference type="InterPro" id="IPR008969">
    <property type="entry name" value="CarboxyPept-like_regulatory"/>
</dbReference>
<dbReference type="Gene3D" id="2.60.40.1120">
    <property type="entry name" value="Carboxypeptidase-like, regulatory domain"/>
    <property type="match status" value="1"/>
</dbReference>
<dbReference type="Gene3D" id="2.40.170.20">
    <property type="entry name" value="TonB-dependent receptor, beta-barrel domain"/>
    <property type="match status" value="1"/>
</dbReference>
<dbReference type="SUPFAM" id="SSF56935">
    <property type="entry name" value="Porins"/>
    <property type="match status" value="1"/>
</dbReference>
<dbReference type="InterPro" id="IPR011662">
    <property type="entry name" value="Secretin/TonB_short_N"/>
</dbReference>
<keyword evidence="7 11" id="KW-0798">TonB box</keyword>
<evidence type="ECO:0000256" key="10">
    <source>
        <dbReference type="PROSITE-ProRule" id="PRU01360"/>
    </source>
</evidence>
<dbReference type="Gene3D" id="2.170.130.10">
    <property type="entry name" value="TonB-dependent receptor, plug domain"/>
    <property type="match status" value="1"/>
</dbReference>
<dbReference type="SUPFAM" id="SSF49464">
    <property type="entry name" value="Carboxypeptidase regulatory domain-like"/>
    <property type="match status" value="1"/>
</dbReference>
<protein>
    <submittedName>
        <fullName evidence="13">Iron complex outermembrane receptor protein</fullName>
    </submittedName>
</protein>
<sequence length="1103" mass="120246">MYKKIAESRFRDISPLLPKILLRMKFTVLLLAVTLLQAKASIFAQKINLSVKDASLTEVITKIRMQTQIDILYNNSAVSGMKPITLEAKNEDLKVVLNKCFKDQPLTYKMVGNTILITPKPEEEPAPVENEKPAAITITGRVVDEKGLPLPGVTVKVKNTKTAAASDINGNYKISVPDVSAVLVFSFVGYESQEAAVAGRTTINISLKAQNTGLNEIVVVGYGTQKSKDLTGSVSFVTAENMNKGPQLTPQQMLQGKAAGINIAQNSGKPGGSNTIRIRGGQSLTQSNEPLYVIDGVPIAVSNQGQSNIAVSGTDVFDEEAINPLQTLNANDIESISVLKDASAAAIYGARAANGVIIIVTKSGKNGKAQVSYNGSASVSNVAKELNMLSADQYRSLIKTLSLPIDDKGASTNWQDQIYRTAYSSDHNVALSGGTDKTSYRTSLGYSNQQGIVRSSSIEQANVTINLTHKALNDRLKFDFHLNYGQNKQHVAPISNTVGSELGTSMNYEAYVFNPTYPVYDPNGNYYNIPPYRVNPVSFSTEVTDQKANQRILGNLTTSYKILDPLSINVTLGYTRTGTDRNTYIDKSKGNSPLGNGLNGWASMQKFSDYSKLSETILRFAKTYGKHDIEALAGYSYQYFYSESSRITANNFLSDNFMWNALQAAGTPATVSSGAGDNKLISFYTRANYNYDSRYLVTATLRRDGSSRFGANNKWGYFPSGSVAWRISQEKFFKVKPISDLKLRASYGVTGNQDISNLLSQSLLSPSSTGYIIGGTRYTLIGPSQLQNPNIKWESTKQLDLGLNFALFNNRLHGTVDYYNKQTNDLLLSIILPQPTVITRQTNNVGSVENKGFEIELGGTIIDHKDFNWDANIVFSRNMNKVISLSNSVFKSANIQSYPVQGTVSGGNTQIIMPGQPLGTFYGPVYTGLNSSGMETYAPGGNQIIGNAQPNFTYGLSNTFRYKQFTLTANMRGSYGNKVYNLTANNLGYKKLLPGKNALASVVDDGVSASQPQTFSSRWIESGSFLRMDNATLGYDVKLKTAAISGLRVYLNAQNLFLITKYSGVDPEVNAETSRTGTAPLGIDYLGYPRARTFSMGVNLTFN</sequence>
<keyword evidence="3 10" id="KW-1134">Transmembrane beta strand</keyword>
<dbReference type="InterPro" id="IPR023996">
    <property type="entry name" value="TonB-dep_OMP_SusC/RagA"/>
</dbReference>
<evidence type="ECO:0000256" key="5">
    <source>
        <dbReference type="ARBA" id="ARBA00022692"/>
    </source>
</evidence>
<evidence type="ECO:0000256" key="2">
    <source>
        <dbReference type="ARBA" id="ARBA00022448"/>
    </source>
</evidence>
<evidence type="ECO:0000256" key="1">
    <source>
        <dbReference type="ARBA" id="ARBA00004571"/>
    </source>
</evidence>
<keyword evidence="5 10" id="KW-0812">Transmembrane</keyword>
<evidence type="ECO:0000256" key="7">
    <source>
        <dbReference type="ARBA" id="ARBA00023077"/>
    </source>
</evidence>
<gene>
    <name evidence="13" type="ORF">C8P68_10535</name>
</gene>
<keyword evidence="2 10" id="KW-0813">Transport</keyword>
<dbReference type="Pfam" id="PF07715">
    <property type="entry name" value="Plug"/>
    <property type="match status" value="1"/>
</dbReference>
<evidence type="ECO:0000256" key="9">
    <source>
        <dbReference type="ARBA" id="ARBA00023237"/>
    </source>
</evidence>
<proteinExistence type="inferred from homology"/>
<evidence type="ECO:0000313" key="14">
    <source>
        <dbReference type="Proteomes" id="UP000244168"/>
    </source>
</evidence>
<dbReference type="FunFam" id="2.170.130.10:FF:000008">
    <property type="entry name" value="SusC/RagA family TonB-linked outer membrane protein"/>
    <property type="match status" value="1"/>
</dbReference>
<dbReference type="Pfam" id="PF00593">
    <property type="entry name" value="TonB_dep_Rec_b-barrel"/>
    <property type="match status" value="1"/>
</dbReference>
<dbReference type="GO" id="GO:0009279">
    <property type="term" value="C:cell outer membrane"/>
    <property type="evidence" value="ECO:0007669"/>
    <property type="project" value="UniProtKB-SubCell"/>
</dbReference>
<evidence type="ECO:0000256" key="11">
    <source>
        <dbReference type="RuleBase" id="RU003357"/>
    </source>
</evidence>
<dbReference type="OrthoDB" id="9768177at2"/>
<dbReference type="InterPro" id="IPR037066">
    <property type="entry name" value="Plug_dom_sf"/>
</dbReference>
<name>A0A2T5J7T9_9SPHI</name>
<dbReference type="Pfam" id="PF07660">
    <property type="entry name" value="STN"/>
    <property type="match status" value="1"/>
</dbReference>
<evidence type="ECO:0000256" key="4">
    <source>
        <dbReference type="ARBA" id="ARBA00022496"/>
    </source>
</evidence>
<comment type="caution">
    <text evidence="13">The sequence shown here is derived from an EMBL/GenBank/DDBJ whole genome shotgun (WGS) entry which is preliminary data.</text>
</comment>
<comment type="subcellular location">
    <subcellularLocation>
        <location evidence="1 10">Cell outer membrane</location>
        <topology evidence="1 10">Multi-pass membrane protein</topology>
    </subcellularLocation>
</comment>